<dbReference type="PANTHER" id="PTHR43649">
    <property type="entry name" value="ARABINOSE-BINDING PROTEIN-RELATED"/>
    <property type="match status" value="1"/>
</dbReference>
<keyword evidence="3" id="KW-0472">Membrane</keyword>
<comment type="caution">
    <text evidence="7">The sequence shown here is derived from an EMBL/GenBank/DDBJ whole genome shotgun (WGS) entry which is preliminary data.</text>
</comment>
<keyword evidence="5 7" id="KW-0449">Lipoprotein</keyword>
<dbReference type="AlphaFoldDB" id="A0A919YIB2"/>
<dbReference type="PROSITE" id="PS51257">
    <property type="entry name" value="PROKAR_LIPOPROTEIN"/>
    <property type="match status" value="1"/>
</dbReference>
<dbReference type="PANTHER" id="PTHR43649:SF33">
    <property type="entry name" value="POLYGALACTURONAN_RHAMNOGALACTURONAN-BINDING PROTEIN YTCQ"/>
    <property type="match status" value="1"/>
</dbReference>
<dbReference type="Gene3D" id="3.40.190.10">
    <property type="entry name" value="Periplasmic binding protein-like II"/>
    <property type="match status" value="2"/>
</dbReference>
<dbReference type="Pfam" id="PF01547">
    <property type="entry name" value="SBP_bac_1"/>
    <property type="match status" value="1"/>
</dbReference>
<gene>
    <name evidence="7" type="primary">lipO_1</name>
    <name evidence="7" type="ORF">J40TS1_05240</name>
</gene>
<keyword evidence="1" id="KW-1003">Cell membrane</keyword>
<proteinExistence type="predicted"/>
<feature type="chain" id="PRO_5038338561" evidence="6">
    <location>
        <begin position="20"/>
        <end position="516"/>
    </location>
</feature>
<organism evidence="7 8">
    <name type="scientific">Paenibacillus montaniterrae</name>
    <dbReference type="NCBI Taxonomy" id="429341"/>
    <lineage>
        <taxon>Bacteria</taxon>
        <taxon>Bacillati</taxon>
        <taxon>Bacillota</taxon>
        <taxon>Bacilli</taxon>
        <taxon>Bacillales</taxon>
        <taxon>Paenibacillaceae</taxon>
        <taxon>Paenibacillus</taxon>
    </lineage>
</organism>
<keyword evidence="4" id="KW-0564">Palmitate</keyword>
<evidence type="ECO:0000256" key="2">
    <source>
        <dbReference type="ARBA" id="ARBA00022729"/>
    </source>
</evidence>
<feature type="signal peptide" evidence="6">
    <location>
        <begin position="1"/>
        <end position="19"/>
    </location>
</feature>
<reference evidence="7" key="1">
    <citation type="submission" date="2021-03" db="EMBL/GenBank/DDBJ databases">
        <title>Antimicrobial resistance genes in bacteria isolated from Japanese honey, and their potential for conferring macrolide and lincosamide resistance in the American foulbrood pathogen Paenibacillus larvae.</title>
        <authorList>
            <person name="Okamoto M."/>
            <person name="Kumagai M."/>
            <person name="Kanamori H."/>
            <person name="Takamatsu D."/>
        </authorList>
    </citation>
    <scope>NUCLEOTIDE SEQUENCE</scope>
    <source>
        <strain evidence="7">J40TS1</strain>
    </source>
</reference>
<evidence type="ECO:0000256" key="4">
    <source>
        <dbReference type="ARBA" id="ARBA00023139"/>
    </source>
</evidence>
<keyword evidence="2 6" id="KW-0732">Signal</keyword>
<dbReference type="InterPro" id="IPR050490">
    <property type="entry name" value="Bact_solute-bd_prot1"/>
</dbReference>
<sequence length="516" mass="57598">MKKILSVVLLTIMLLGVLAGCSSQVANENSANVSGGGKSGNEQAAANEVDNFNEQLDITWMVRSFQGGGWPEDHPMIEAINEKFNVNLHIQWIPAANYAEKLNVLAASNDFPDMYLVLSEEFSKWKDKGLFLDIQPLLVDYPHLAAIPAEDLHNLNPKGQVLGLPYYLTKARDSLSVREDWLEKLNLQVPETLDEFYEVAKAFATQDPDNNGQHDTSGFSLYIDHTSGTLVGIEYIMAGFGLANQWKEEDGKLIPYQTQVTEWKQVLAYLNRAYTEGVLDRDFAVNKLGAPLEKLETNKIGFAYANPNQYQTSINSLKKLVPEGNIVPITPPTGQTGLTGTSTLNMLDKNVINANIDLKKQKRILAILDYFLSPEGSDFIKHGIEGVHYNKISEDQYEKLEAADKDRQNLINNWIFRPFDPGIQMYKWDNAETHQKIARMFAENEQHIWQNPAAGLESDTLNKSGANINGKFISTVAEIIVGRKQVDEIEQASADWLASGGSKIAEEINEAYAITQ</sequence>
<evidence type="ECO:0000313" key="7">
    <source>
        <dbReference type="EMBL" id="GIP14882.1"/>
    </source>
</evidence>
<evidence type="ECO:0000256" key="3">
    <source>
        <dbReference type="ARBA" id="ARBA00023136"/>
    </source>
</evidence>
<dbReference type="RefSeq" id="WP_213513067.1">
    <property type="nucleotide sequence ID" value="NZ_BOSE01000001.1"/>
</dbReference>
<evidence type="ECO:0000313" key="8">
    <source>
        <dbReference type="Proteomes" id="UP000683139"/>
    </source>
</evidence>
<dbReference type="SUPFAM" id="SSF53850">
    <property type="entry name" value="Periplasmic binding protein-like II"/>
    <property type="match status" value="1"/>
</dbReference>
<dbReference type="InterPro" id="IPR006059">
    <property type="entry name" value="SBP"/>
</dbReference>
<protein>
    <submittedName>
        <fullName evidence="7">Lipoprotein LipO</fullName>
    </submittedName>
</protein>
<dbReference type="Proteomes" id="UP000683139">
    <property type="component" value="Unassembled WGS sequence"/>
</dbReference>
<evidence type="ECO:0000256" key="6">
    <source>
        <dbReference type="SAM" id="SignalP"/>
    </source>
</evidence>
<accession>A0A919YIB2</accession>
<evidence type="ECO:0000256" key="1">
    <source>
        <dbReference type="ARBA" id="ARBA00022475"/>
    </source>
</evidence>
<dbReference type="EMBL" id="BOSE01000001">
    <property type="protein sequence ID" value="GIP14882.1"/>
    <property type="molecule type" value="Genomic_DNA"/>
</dbReference>
<keyword evidence="8" id="KW-1185">Reference proteome</keyword>
<name>A0A919YIB2_9BACL</name>
<evidence type="ECO:0000256" key="5">
    <source>
        <dbReference type="ARBA" id="ARBA00023288"/>
    </source>
</evidence>